<proteinExistence type="predicted"/>
<reference evidence="3" key="1">
    <citation type="journal article" date="2019" name="Int. J. Syst. Evol. Microbiol.">
        <title>The Global Catalogue of Microorganisms (GCM) 10K type strain sequencing project: providing services to taxonomists for standard genome sequencing and annotation.</title>
        <authorList>
            <consortium name="The Broad Institute Genomics Platform"/>
            <consortium name="The Broad Institute Genome Sequencing Center for Infectious Disease"/>
            <person name="Wu L."/>
            <person name="Ma J."/>
        </authorList>
    </citation>
    <scope>NUCLEOTIDE SEQUENCE [LARGE SCALE GENOMIC DNA]</scope>
    <source>
        <strain evidence="3">CCUG 54356</strain>
    </source>
</reference>
<accession>A0ABW3UB74</accession>
<organism evidence="2 3">
    <name type="scientific">Microbulbifer celer</name>
    <dbReference type="NCBI Taxonomy" id="435905"/>
    <lineage>
        <taxon>Bacteria</taxon>
        <taxon>Pseudomonadati</taxon>
        <taxon>Pseudomonadota</taxon>
        <taxon>Gammaproteobacteria</taxon>
        <taxon>Cellvibrionales</taxon>
        <taxon>Microbulbiferaceae</taxon>
        <taxon>Microbulbifer</taxon>
    </lineage>
</organism>
<keyword evidence="3" id="KW-1185">Reference proteome</keyword>
<evidence type="ECO:0000313" key="2">
    <source>
        <dbReference type="EMBL" id="MFD1218112.1"/>
    </source>
</evidence>
<dbReference type="RefSeq" id="WP_230439068.1">
    <property type="nucleotide sequence ID" value="NZ_CP087715.1"/>
</dbReference>
<feature type="chain" id="PRO_5045732924" evidence="1">
    <location>
        <begin position="23"/>
        <end position="315"/>
    </location>
</feature>
<gene>
    <name evidence="2" type="ORF">ACFQ2X_16045</name>
</gene>
<evidence type="ECO:0000256" key="1">
    <source>
        <dbReference type="SAM" id="SignalP"/>
    </source>
</evidence>
<sequence>MQRNAVVHLFLLLLLLPTRAFATEGALGRAATGAQGTFYAGLVPPEPGFSFQLTYLGYSGSIRGQREVPIAGELAVGLDATLNIMSLTGSYVWDTGPGKWNFASMVTVPFIHVTARAEATLAPFTTSNSDRQSGLFDVYFAPVIAGRHFSETRHLSLSLYLYAPTGDYDVRRLANPGLNTWTFSPTAGYTQLMQNGTLEWSSLAAVDFYTENKKTNIHNGAVFRLDSVLVKRCNNGFGYGLAGGWIRQIEDDTGPLVDRLGGFRGRALSLGPLVTYSWSWLDKKQATVSARWMREFEVKRRLEGNPFMLTFSLQF</sequence>
<keyword evidence="1" id="KW-0732">Signal</keyword>
<dbReference type="EMBL" id="JBHTLR010000023">
    <property type="protein sequence ID" value="MFD1218112.1"/>
    <property type="molecule type" value="Genomic_DNA"/>
</dbReference>
<feature type="signal peptide" evidence="1">
    <location>
        <begin position="1"/>
        <end position="22"/>
    </location>
</feature>
<comment type="caution">
    <text evidence="2">The sequence shown here is derived from an EMBL/GenBank/DDBJ whole genome shotgun (WGS) entry which is preliminary data.</text>
</comment>
<name>A0ABW3UB74_9GAMM</name>
<dbReference type="Pfam" id="PF13557">
    <property type="entry name" value="Phenol_MetA_deg"/>
    <property type="match status" value="1"/>
</dbReference>
<dbReference type="InterPro" id="IPR025737">
    <property type="entry name" value="FApF"/>
</dbReference>
<protein>
    <submittedName>
        <fullName evidence="2">Transporter</fullName>
    </submittedName>
</protein>
<dbReference type="Proteomes" id="UP001597264">
    <property type="component" value="Unassembled WGS sequence"/>
</dbReference>
<evidence type="ECO:0000313" key="3">
    <source>
        <dbReference type="Proteomes" id="UP001597264"/>
    </source>
</evidence>